<gene>
    <name evidence="1" type="ORF">FOH10_27365</name>
</gene>
<dbReference type="Proteomes" id="UP000317039">
    <property type="component" value="Chromosome"/>
</dbReference>
<dbReference type="AlphaFoldDB" id="A0A516NSQ1"/>
<dbReference type="KEGG" id="nod:FOH10_27365"/>
<evidence type="ECO:0000313" key="1">
    <source>
        <dbReference type="EMBL" id="QDP81904.1"/>
    </source>
</evidence>
<accession>A0A516NSQ1</accession>
<dbReference type="EMBL" id="CP041695">
    <property type="protein sequence ID" value="QDP81904.1"/>
    <property type="molecule type" value="Genomic_DNA"/>
</dbReference>
<proteinExistence type="predicted"/>
<reference evidence="1 2" key="1">
    <citation type="submission" date="2019-07" db="EMBL/GenBank/DDBJ databases">
        <title>Complete Genome Sequence and Methylome Analysis of Nocardia otitidis-caviarum NEB252.</title>
        <authorList>
            <person name="Fomenkov A."/>
            <person name="Anton B.P."/>
            <person name="Vincze T."/>
            <person name="Roberts R.J."/>
        </authorList>
    </citation>
    <scope>NUCLEOTIDE SEQUENCE [LARGE SCALE GENOMIC DNA]</scope>
    <source>
        <strain evidence="1 2">NEB252</strain>
    </source>
</reference>
<protein>
    <submittedName>
        <fullName evidence="1">Uncharacterized protein</fullName>
    </submittedName>
</protein>
<dbReference type="GeneID" id="80336082"/>
<dbReference type="RefSeq" id="WP_143982867.1">
    <property type="nucleotide sequence ID" value="NZ_CP041695.1"/>
</dbReference>
<organism evidence="1 2">
    <name type="scientific">Nocardia otitidiscaviarum</name>
    <dbReference type="NCBI Taxonomy" id="1823"/>
    <lineage>
        <taxon>Bacteria</taxon>
        <taxon>Bacillati</taxon>
        <taxon>Actinomycetota</taxon>
        <taxon>Actinomycetes</taxon>
        <taxon>Mycobacteriales</taxon>
        <taxon>Nocardiaceae</taxon>
        <taxon>Nocardia</taxon>
    </lineage>
</organism>
<name>A0A516NSQ1_9NOCA</name>
<evidence type="ECO:0000313" key="2">
    <source>
        <dbReference type="Proteomes" id="UP000317039"/>
    </source>
</evidence>
<sequence length="217" mass="22408">MSAAAVLVVRCDVDGGLLDPGSTASRRHEEQIRSAAAAVQDREYLAAHRHDVHTDVVVFANAVCAATEAVRAAAPAPSDSPPTVEQAVAESKSGLWSLADAAALGATRVEATALPATDRVLTPGIDDETWKSLRAQVVTAFADTGGVLRELGDSVDAHRYADAATASAQLRIVGDTAETRLGALGTTVNDVLSRLPIPNSETEAALRSSGVCVFPEA</sequence>